<evidence type="ECO:0000313" key="15">
    <source>
        <dbReference type="Proteomes" id="UP000199438"/>
    </source>
</evidence>
<evidence type="ECO:0000256" key="6">
    <source>
        <dbReference type="ARBA" id="ARBA00022977"/>
    </source>
</evidence>
<evidence type="ECO:0000256" key="11">
    <source>
        <dbReference type="RuleBase" id="RU003826"/>
    </source>
</evidence>
<dbReference type="EC" id="2.5.1.3" evidence="10"/>
<evidence type="ECO:0000313" key="14">
    <source>
        <dbReference type="EMBL" id="SFC14931.1"/>
    </source>
</evidence>
<dbReference type="Gene3D" id="3.20.20.70">
    <property type="entry name" value="Aldolase class I"/>
    <property type="match status" value="1"/>
</dbReference>
<feature type="binding site" evidence="10">
    <location>
        <position position="139"/>
    </location>
    <ligand>
        <name>4-amino-2-methyl-5-(diphosphooxymethyl)pyrimidine</name>
        <dbReference type="ChEBI" id="CHEBI:57841"/>
    </ligand>
</feature>
<gene>
    <name evidence="10" type="primary">thiE</name>
    <name evidence="14" type="ORF">SAMN04487907_102405</name>
</gene>
<dbReference type="FunFam" id="3.20.20.70:FF:000096">
    <property type="entry name" value="Thiamine-phosphate synthase"/>
    <property type="match status" value="1"/>
</dbReference>
<dbReference type="PANTHER" id="PTHR20857:SF23">
    <property type="entry name" value="THIAMINE BIOSYNTHETIC BIFUNCTIONAL ENZYME"/>
    <property type="match status" value="1"/>
</dbReference>
<feature type="binding site" evidence="10">
    <location>
        <position position="91"/>
    </location>
    <ligand>
        <name>Mg(2+)</name>
        <dbReference type="ChEBI" id="CHEBI:18420"/>
    </ligand>
</feature>
<feature type="binding site" evidence="10">
    <location>
        <begin position="39"/>
        <end position="43"/>
    </location>
    <ligand>
        <name>4-amino-2-methyl-5-(diphosphooxymethyl)pyrimidine</name>
        <dbReference type="ChEBI" id="CHEBI:57841"/>
    </ligand>
</feature>
<feature type="domain" description="Thiamine phosphate synthase/TenI" evidence="13">
    <location>
        <begin position="9"/>
        <end position="190"/>
    </location>
</feature>
<dbReference type="InterPro" id="IPR036206">
    <property type="entry name" value="ThiamineP_synth_sf"/>
</dbReference>
<comment type="catalytic activity">
    <reaction evidence="7 10 11">
        <text>4-methyl-5-(2-phosphooxyethyl)-thiazole + 4-amino-2-methyl-5-(diphosphooxymethyl)pyrimidine + H(+) = thiamine phosphate + diphosphate</text>
        <dbReference type="Rhea" id="RHEA:22328"/>
        <dbReference type="ChEBI" id="CHEBI:15378"/>
        <dbReference type="ChEBI" id="CHEBI:33019"/>
        <dbReference type="ChEBI" id="CHEBI:37575"/>
        <dbReference type="ChEBI" id="CHEBI:57841"/>
        <dbReference type="ChEBI" id="CHEBI:58296"/>
        <dbReference type="EC" id="2.5.1.3"/>
    </reaction>
</comment>
<keyword evidence="6 10" id="KW-0784">Thiamine biosynthesis</keyword>
<dbReference type="NCBIfam" id="TIGR00693">
    <property type="entry name" value="thiE"/>
    <property type="match status" value="1"/>
</dbReference>
<dbReference type="InterPro" id="IPR013785">
    <property type="entry name" value="Aldolase_TIM"/>
</dbReference>
<dbReference type="PANTHER" id="PTHR20857">
    <property type="entry name" value="THIAMINE-PHOSPHATE PYROPHOSPHORYLASE"/>
    <property type="match status" value="1"/>
</dbReference>
<keyword evidence="4 10" id="KW-0479">Metal-binding</keyword>
<dbReference type="STRING" id="1334022.SAMN04487907_102405"/>
<evidence type="ECO:0000256" key="7">
    <source>
        <dbReference type="ARBA" id="ARBA00047334"/>
    </source>
</evidence>
<dbReference type="HAMAP" id="MF_00097">
    <property type="entry name" value="TMP_synthase"/>
    <property type="match status" value="1"/>
</dbReference>
<dbReference type="CDD" id="cd00564">
    <property type="entry name" value="TMP_TenI"/>
    <property type="match status" value="1"/>
</dbReference>
<dbReference type="GO" id="GO:0009229">
    <property type="term" value="P:thiamine diphosphate biosynthetic process"/>
    <property type="evidence" value="ECO:0007669"/>
    <property type="project" value="UniProtKB-UniRule"/>
</dbReference>
<feature type="binding site" evidence="10">
    <location>
        <begin position="136"/>
        <end position="138"/>
    </location>
    <ligand>
        <name>2-[(2R,5Z)-2-carboxy-4-methylthiazol-5(2H)-ylidene]ethyl phosphate</name>
        <dbReference type="ChEBI" id="CHEBI:62899"/>
    </ligand>
</feature>
<feature type="binding site" evidence="10">
    <location>
        <position position="72"/>
    </location>
    <ligand>
        <name>Mg(2+)</name>
        <dbReference type="ChEBI" id="CHEBI:18420"/>
    </ligand>
</feature>
<dbReference type="SUPFAM" id="SSF51391">
    <property type="entry name" value="Thiamin phosphate synthase"/>
    <property type="match status" value="1"/>
</dbReference>
<dbReference type="GO" id="GO:0000287">
    <property type="term" value="F:magnesium ion binding"/>
    <property type="evidence" value="ECO:0007669"/>
    <property type="project" value="UniProtKB-UniRule"/>
</dbReference>
<dbReference type="OrthoDB" id="9812206at2"/>
<comment type="caution">
    <text evidence="10">Lacks conserved residue(s) required for the propagation of feature annotation.</text>
</comment>
<evidence type="ECO:0000256" key="10">
    <source>
        <dbReference type="HAMAP-Rule" id="MF_00097"/>
    </source>
</evidence>
<keyword evidence="3 10" id="KW-0808">Transferase</keyword>
<comment type="pathway">
    <text evidence="2 10 12">Cofactor biosynthesis; thiamine diphosphate biosynthesis; thiamine phosphate from 4-amino-2-methyl-5-diphosphomethylpyrimidine and 4-methyl-5-(2-phosphoethyl)-thiazole: step 1/1.</text>
</comment>
<dbReference type="InterPro" id="IPR022998">
    <property type="entry name" value="ThiamineP_synth_TenI"/>
</dbReference>
<dbReference type="UniPathway" id="UPA00060">
    <property type="reaction ID" value="UER00141"/>
</dbReference>
<keyword evidence="15" id="KW-1185">Reference proteome</keyword>
<feature type="binding site" evidence="10">
    <location>
        <position position="71"/>
    </location>
    <ligand>
        <name>4-amino-2-methyl-5-(diphosphooxymethyl)pyrimidine</name>
        <dbReference type="ChEBI" id="CHEBI:57841"/>
    </ligand>
</feature>
<evidence type="ECO:0000256" key="8">
    <source>
        <dbReference type="ARBA" id="ARBA00047851"/>
    </source>
</evidence>
<evidence type="ECO:0000256" key="3">
    <source>
        <dbReference type="ARBA" id="ARBA00022679"/>
    </source>
</evidence>
<comment type="function">
    <text evidence="1 10">Condenses 4-methyl-5-(beta-hydroxyethyl)thiazole monophosphate (THZ-P) and 2-methyl-4-amino-5-hydroxymethyl pyrimidine pyrophosphate (HMP-PP) to form thiamine monophosphate (TMP).</text>
</comment>
<dbReference type="EMBL" id="FOKV01000002">
    <property type="protein sequence ID" value="SFC14931.1"/>
    <property type="molecule type" value="Genomic_DNA"/>
</dbReference>
<dbReference type="Pfam" id="PF02581">
    <property type="entry name" value="TMP-TENI"/>
    <property type="match status" value="1"/>
</dbReference>
<dbReference type="InterPro" id="IPR034291">
    <property type="entry name" value="TMP_synthase"/>
</dbReference>
<name>A0A1I1GTU7_9FLAO</name>
<evidence type="ECO:0000256" key="12">
    <source>
        <dbReference type="RuleBase" id="RU004253"/>
    </source>
</evidence>
<comment type="cofactor">
    <cofactor evidence="10">
        <name>Mg(2+)</name>
        <dbReference type="ChEBI" id="CHEBI:18420"/>
    </cofactor>
    <text evidence="10">Binds 1 Mg(2+) ion per subunit.</text>
</comment>
<keyword evidence="5 10" id="KW-0460">Magnesium</keyword>
<comment type="catalytic activity">
    <reaction evidence="8 10 11">
        <text>2-(2-carboxy-4-methylthiazol-5-yl)ethyl phosphate + 4-amino-2-methyl-5-(diphosphooxymethyl)pyrimidine + 2 H(+) = thiamine phosphate + CO2 + diphosphate</text>
        <dbReference type="Rhea" id="RHEA:47848"/>
        <dbReference type="ChEBI" id="CHEBI:15378"/>
        <dbReference type="ChEBI" id="CHEBI:16526"/>
        <dbReference type="ChEBI" id="CHEBI:33019"/>
        <dbReference type="ChEBI" id="CHEBI:37575"/>
        <dbReference type="ChEBI" id="CHEBI:57841"/>
        <dbReference type="ChEBI" id="CHEBI:62890"/>
        <dbReference type="EC" id="2.5.1.3"/>
    </reaction>
</comment>
<comment type="catalytic activity">
    <reaction evidence="9 10 11">
        <text>2-[(2R,5Z)-2-carboxy-4-methylthiazol-5(2H)-ylidene]ethyl phosphate + 4-amino-2-methyl-5-(diphosphooxymethyl)pyrimidine + 2 H(+) = thiamine phosphate + CO2 + diphosphate</text>
        <dbReference type="Rhea" id="RHEA:47844"/>
        <dbReference type="ChEBI" id="CHEBI:15378"/>
        <dbReference type="ChEBI" id="CHEBI:16526"/>
        <dbReference type="ChEBI" id="CHEBI:33019"/>
        <dbReference type="ChEBI" id="CHEBI:37575"/>
        <dbReference type="ChEBI" id="CHEBI:57841"/>
        <dbReference type="ChEBI" id="CHEBI:62899"/>
        <dbReference type="EC" id="2.5.1.3"/>
    </reaction>
</comment>
<protein>
    <recommendedName>
        <fullName evidence="10">Thiamine-phosphate synthase</fullName>
        <shortName evidence="10">TP synthase</shortName>
        <shortName evidence="10">TPS</shortName>
        <ecNumber evidence="10">2.5.1.3</ecNumber>
    </recommendedName>
    <alternativeName>
        <fullName evidence="10">Thiamine-phosphate pyrophosphorylase</fullName>
        <shortName evidence="10">TMP pyrophosphorylase</shortName>
        <shortName evidence="10">TMP-PPase</shortName>
    </alternativeName>
</protein>
<accession>A0A1I1GTU7</accession>
<feature type="binding site" evidence="10">
    <location>
        <position position="110"/>
    </location>
    <ligand>
        <name>4-amino-2-methyl-5-(diphosphooxymethyl)pyrimidine</name>
        <dbReference type="ChEBI" id="CHEBI:57841"/>
    </ligand>
</feature>
<dbReference type="Proteomes" id="UP000199438">
    <property type="component" value="Unassembled WGS sequence"/>
</dbReference>
<sequence>MHPDFPYQLYLVIAEESCMHFPLIQVAEMAIEGGVDIIQLREKNLDTSAFIKKAEALKKITDKYRIPLIINDNLDVAKAVDSFGIHVGNSDIPPTEIQQKWDRNKAIGYSIEYLEQLENEQTKVANHLGISPVYSTATKTDTVTEWGIEGIKKIRALTPKPLVAIGRMDAGNAAEVIKAGADCIAVVSAICASEDPKKAAKKIKSQIHQNQHENL</sequence>
<evidence type="ECO:0000256" key="9">
    <source>
        <dbReference type="ARBA" id="ARBA00047883"/>
    </source>
</evidence>
<comment type="similarity">
    <text evidence="10 11">Belongs to the thiamine-phosphate synthase family.</text>
</comment>
<dbReference type="GO" id="GO:0009228">
    <property type="term" value="P:thiamine biosynthetic process"/>
    <property type="evidence" value="ECO:0007669"/>
    <property type="project" value="UniProtKB-KW"/>
</dbReference>
<evidence type="ECO:0000256" key="5">
    <source>
        <dbReference type="ARBA" id="ARBA00022842"/>
    </source>
</evidence>
<evidence type="ECO:0000256" key="1">
    <source>
        <dbReference type="ARBA" id="ARBA00003814"/>
    </source>
</evidence>
<proteinExistence type="inferred from homology"/>
<dbReference type="AlphaFoldDB" id="A0A1I1GTU7"/>
<evidence type="ECO:0000256" key="2">
    <source>
        <dbReference type="ARBA" id="ARBA00005165"/>
    </source>
</evidence>
<evidence type="ECO:0000256" key="4">
    <source>
        <dbReference type="ARBA" id="ARBA00022723"/>
    </source>
</evidence>
<dbReference type="GO" id="GO:0004789">
    <property type="term" value="F:thiamine-phosphate diphosphorylase activity"/>
    <property type="evidence" value="ECO:0007669"/>
    <property type="project" value="UniProtKB-UniRule"/>
</dbReference>
<reference evidence="15" key="1">
    <citation type="submission" date="2016-10" db="EMBL/GenBank/DDBJ databases">
        <authorList>
            <person name="Varghese N."/>
            <person name="Submissions S."/>
        </authorList>
    </citation>
    <scope>NUCLEOTIDE SEQUENCE [LARGE SCALE GENOMIC DNA]</scope>
    <source>
        <strain evidence="15">DSM 24499</strain>
    </source>
</reference>
<evidence type="ECO:0000259" key="13">
    <source>
        <dbReference type="Pfam" id="PF02581"/>
    </source>
</evidence>
<dbReference type="RefSeq" id="WP_092541462.1">
    <property type="nucleotide sequence ID" value="NZ_FOKV01000002.1"/>
</dbReference>
<feature type="binding site" evidence="10">
    <location>
        <begin position="187"/>
        <end position="188"/>
    </location>
    <ligand>
        <name>2-[(2R,5Z)-2-carboxy-4-methylthiazol-5(2H)-ylidene]ethyl phosphate</name>
        <dbReference type="ChEBI" id="CHEBI:62899"/>
    </ligand>
</feature>
<dbReference type="GO" id="GO:0005737">
    <property type="term" value="C:cytoplasm"/>
    <property type="evidence" value="ECO:0007669"/>
    <property type="project" value="TreeGrafter"/>
</dbReference>
<organism evidence="14 15">
    <name type="scientific">Zunongwangia mangrovi</name>
    <dbReference type="NCBI Taxonomy" id="1334022"/>
    <lineage>
        <taxon>Bacteria</taxon>
        <taxon>Pseudomonadati</taxon>
        <taxon>Bacteroidota</taxon>
        <taxon>Flavobacteriia</taxon>
        <taxon>Flavobacteriales</taxon>
        <taxon>Flavobacteriaceae</taxon>
        <taxon>Zunongwangia</taxon>
    </lineage>
</organism>